<name>A0A9P2TAW4_THEFU</name>
<dbReference type="InterPro" id="IPR050109">
    <property type="entry name" value="HTH-type_TetR-like_transc_reg"/>
</dbReference>
<dbReference type="EMBL" id="AOSG01000056">
    <property type="protein sequence ID" value="EOR70911.1"/>
    <property type="molecule type" value="Genomic_DNA"/>
</dbReference>
<feature type="region of interest" description="Disordered" evidence="6">
    <location>
        <begin position="213"/>
        <end position="250"/>
    </location>
</feature>
<dbReference type="Proteomes" id="UP000014184">
    <property type="component" value="Unassembled WGS sequence"/>
</dbReference>
<evidence type="ECO:0000256" key="2">
    <source>
        <dbReference type="ARBA" id="ARBA00023015"/>
    </source>
</evidence>
<protein>
    <submittedName>
        <fullName evidence="8">TetR family transcriptional regulator</fullName>
    </submittedName>
</protein>
<keyword evidence="9" id="KW-1185">Reference proteome</keyword>
<evidence type="ECO:0000259" key="7">
    <source>
        <dbReference type="PROSITE" id="PS50977"/>
    </source>
</evidence>
<organism evidence="8 9">
    <name type="scientific">Thermobifida fusca TM51</name>
    <dbReference type="NCBI Taxonomy" id="1169414"/>
    <lineage>
        <taxon>Bacteria</taxon>
        <taxon>Bacillati</taxon>
        <taxon>Actinomycetota</taxon>
        <taxon>Actinomycetes</taxon>
        <taxon>Streptosporangiales</taxon>
        <taxon>Nocardiopsidaceae</taxon>
        <taxon>Thermobifida</taxon>
    </lineage>
</organism>
<dbReference type="SUPFAM" id="SSF48498">
    <property type="entry name" value="Tetracyclin repressor-like, C-terminal domain"/>
    <property type="match status" value="1"/>
</dbReference>
<evidence type="ECO:0000313" key="8">
    <source>
        <dbReference type="EMBL" id="EOR70911.1"/>
    </source>
</evidence>
<dbReference type="InterPro" id="IPR004111">
    <property type="entry name" value="Repressor_TetR_C"/>
</dbReference>
<dbReference type="GO" id="GO:0046677">
    <property type="term" value="P:response to antibiotic"/>
    <property type="evidence" value="ECO:0007669"/>
    <property type="project" value="InterPro"/>
</dbReference>
<dbReference type="InterPro" id="IPR003012">
    <property type="entry name" value="Tet_transcr_reg_TetR"/>
</dbReference>
<keyword evidence="3 5" id="KW-0238">DNA-binding</keyword>
<keyword evidence="4" id="KW-0804">Transcription</keyword>
<evidence type="ECO:0000313" key="9">
    <source>
        <dbReference type="Proteomes" id="UP000014184"/>
    </source>
</evidence>
<dbReference type="PANTHER" id="PTHR30055:SF151">
    <property type="entry name" value="TRANSCRIPTIONAL REGULATORY PROTEIN"/>
    <property type="match status" value="1"/>
</dbReference>
<feature type="DNA-binding region" description="H-T-H motif" evidence="5">
    <location>
        <begin position="31"/>
        <end position="50"/>
    </location>
</feature>
<evidence type="ECO:0000256" key="1">
    <source>
        <dbReference type="ARBA" id="ARBA00022491"/>
    </source>
</evidence>
<dbReference type="Pfam" id="PF00440">
    <property type="entry name" value="TetR_N"/>
    <property type="match status" value="1"/>
</dbReference>
<sequence>MARPRTPLLSRTRIQEAALALVDRDGLQGLSMRKLAQELNVQAPSLYSYYRTKEELLNDVVDRITANIDVSGFKDGDWKRGLIVWARSYRDALAAHPNMVAFIASGPGRREEALRRADAIHGGLVSAGWPARLATMIGASTRYLVVGAAINSFARGFDADARVYQDRYPNLSQAHRLPELAAEIDNDSFELALRAFIAGLEVLYPDKAGAARRPEAAAASAGQHAKAGSRASAGAADPSRAPLEDHTPER</sequence>
<keyword evidence="1" id="KW-0678">Repressor</keyword>
<comment type="caution">
    <text evidence="8">The sequence shown here is derived from an EMBL/GenBank/DDBJ whole genome shotgun (WGS) entry which is preliminary data.</text>
</comment>
<evidence type="ECO:0000256" key="6">
    <source>
        <dbReference type="SAM" id="MobiDB-lite"/>
    </source>
</evidence>
<dbReference type="AlphaFoldDB" id="A0A9P2TAW4"/>
<dbReference type="GO" id="GO:0000976">
    <property type="term" value="F:transcription cis-regulatory region binding"/>
    <property type="evidence" value="ECO:0007669"/>
    <property type="project" value="TreeGrafter"/>
</dbReference>
<dbReference type="InterPro" id="IPR009057">
    <property type="entry name" value="Homeodomain-like_sf"/>
</dbReference>
<feature type="domain" description="HTH tetR-type" evidence="7">
    <location>
        <begin position="8"/>
        <end position="68"/>
    </location>
</feature>
<proteinExistence type="predicted"/>
<dbReference type="PRINTS" id="PR00400">
    <property type="entry name" value="TETREPRESSOR"/>
</dbReference>
<accession>A0A9P2TAW4</accession>
<dbReference type="PANTHER" id="PTHR30055">
    <property type="entry name" value="HTH-TYPE TRANSCRIPTIONAL REGULATOR RUTR"/>
    <property type="match status" value="1"/>
</dbReference>
<dbReference type="GO" id="GO:0045892">
    <property type="term" value="P:negative regulation of DNA-templated transcription"/>
    <property type="evidence" value="ECO:0007669"/>
    <property type="project" value="InterPro"/>
</dbReference>
<dbReference type="Pfam" id="PF02909">
    <property type="entry name" value="TetR_C_1"/>
    <property type="match status" value="1"/>
</dbReference>
<reference evidence="8 9" key="1">
    <citation type="journal article" date="2013" name="Genome Announc.">
        <title>Draft Genome Sequence of the Lignocellulose Decomposer Thermobifida fusca Strain TM51.</title>
        <authorList>
            <person name="Toth A."/>
            <person name="Barna T."/>
            <person name="Nagy I."/>
            <person name="Horvath B."/>
            <person name="Nagy I."/>
            <person name="Tancsics A."/>
            <person name="Kriszt B."/>
            <person name="Baka E."/>
            <person name="Fekete C."/>
            <person name="Kukolya J."/>
        </authorList>
    </citation>
    <scope>NUCLEOTIDE SEQUENCE [LARGE SCALE GENOMIC DNA]</scope>
    <source>
        <strain evidence="8 9">TM51</strain>
    </source>
</reference>
<keyword evidence="2" id="KW-0805">Transcription regulation</keyword>
<dbReference type="InterPro" id="IPR001647">
    <property type="entry name" value="HTH_TetR"/>
</dbReference>
<feature type="compositionally biased region" description="Low complexity" evidence="6">
    <location>
        <begin position="216"/>
        <end position="241"/>
    </location>
</feature>
<dbReference type="Gene3D" id="1.10.357.10">
    <property type="entry name" value="Tetracycline Repressor, domain 2"/>
    <property type="match status" value="1"/>
</dbReference>
<evidence type="ECO:0000256" key="4">
    <source>
        <dbReference type="ARBA" id="ARBA00023163"/>
    </source>
</evidence>
<dbReference type="PROSITE" id="PS50977">
    <property type="entry name" value="HTH_TETR_2"/>
    <property type="match status" value="1"/>
</dbReference>
<gene>
    <name evidence="8" type="ORF">TM51_10283</name>
</gene>
<evidence type="ECO:0000256" key="5">
    <source>
        <dbReference type="PROSITE-ProRule" id="PRU00335"/>
    </source>
</evidence>
<dbReference type="SUPFAM" id="SSF46689">
    <property type="entry name" value="Homeodomain-like"/>
    <property type="match status" value="1"/>
</dbReference>
<dbReference type="InterPro" id="IPR036271">
    <property type="entry name" value="Tet_transcr_reg_TetR-rel_C_sf"/>
</dbReference>
<dbReference type="GO" id="GO:0003700">
    <property type="term" value="F:DNA-binding transcription factor activity"/>
    <property type="evidence" value="ECO:0007669"/>
    <property type="project" value="TreeGrafter"/>
</dbReference>
<evidence type="ECO:0000256" key="3">
    <source>
        <dbReference type="ARBA" id="ARBA00023125"/>
    </source>
</evidence>